<keyword evidence="3 6" id="KW-1133">Transmembrane helix</keyword>
<evidence type="ECO:0000259" key="7">
    <source>
        <dbReference type="PROSITE" id="PS50850"/>
    </source>
</evidence>
<feature type="transmembrane region" description="Helical" evidence="6">
    <location>
        <begin position="135"/>
        <end position="157"/>
    </location>
</feature>
<dbReference type="InterPro" id="IPR020846">
    <property type="entry name" value="MFS_dom"/>
</dbReference>
<dbReference type="GO" id="GO:0022857">
    <property type="term" value="F:transmembrane transporter activity"/>
    <property type="evidence" value="ECO:0007669"/>
    <property type="project" value="InterPro"/>
</dbReference>
<sequence>MSAEKATIKEDDHLQKNESSNLSPEYREYLISRHGTIELDPLPDMTDADPYNWPKWMASQTLSFFKITNLTLVAFHAMMGTFTAAAIMAAFINIAADLNVSVQRASYLTSLVIAILGGAPLFWRPLADRYGRRPIFLLSLICSLVGNIGCANSHSYGTMGLCRAITAFFICPPAAIGSGVVTETFFKNQRARYMGIWTVMVTIGVPIAPLLMGFVAARVGYRWIYYILAITNGVQFILYFFLGNETRYVRETTPNTTGDGLPMTRRGLFQFGRIDRTPLRLNDFYHPLTFAFHPCIFLPAIAYAMVFLWTSIVPTVEIPQLFPVIFGLDTEQNGLQMISIIIGSFIGEQIGGFMSDKWMARRRQQQTKKSGIDNAEEGRSLPLAGEVLVEPEFRLWLAYIGYALAICGFVVFTVQIGKASSSWNVTPLVGAAIGAAGNQIVTTVNITYAVDCYRVEAASVGVFITFVRQTWGFIGPFWFPQMFENVGYNGSAGIGVGLIVAISVIPTVIIQWLGHKWR</sequence>
<gene>
    <name evidence="8" type="ORF">UA08_08814</name>
</gene>
<feature type="transmembrane region" description="Helical" evidence="6">
    <location>
        <begin position="163"/>
        <end position="182"/>
    </location>
</feature>
<dbReference type="Proteomes" id="UP000214365">
    <property type="component" value="Unassembled WGS sequence"/>
</dbReference>
<evidence type="ECO:0000256" key="5">
    <source>
        <dbReference type="SAM" id="MobiDB-lite"/>
    </source>
</evidence>
<feature type="transmembrane region" description="Helical" evidence="6">
    <location>
        <begin position="396"/>
        <end position="416"/>
    </location>
</feature>
<feature type="transmembrane region" description="Helical" evidence="6">
    <location>
        <begin position="104"/>
        <end position="123"/>
    </location>
</feature>
<evidence type="ECO:0000256" key="6">
    <source>
        <dbReference type="SAM" id="Phobius"/>
    </source>
</evidence>
<reference evidence="8 9" key="1">
    <citation type="submission" date="2015-06" db="EMBL/GenBank/DDBJ databases">
        <title>Talaromyces atroroseus IBT 11181 draft genome.</title>
        <authorList>
            <person name="Rasmussen K.B."/>
            <person name="Rasmussen S."/>
            <person name="Petersen B."/>
            <person name="Sicheritz-Ponten T."/>
            <person name="Mortensen U.H."/>
            <person name="Thrane U."/>
        </authorList>
    </citation>
    <scope>NUCLEOTIDE SEQUENCE [LARGE SCALE GENOMIC DNA]</scope>
    <source>
        <strain evidence="8 9">IBT 11181</strain>
    </source>
</reference>
<dbReference type="PANTHER" id="PTHR23502:SF2">
    <property type="entry name" value="TRANSPORTER, PUTATIVE (AFU_ORTHOLOGUE AFUA_2G08910)-RELATED"/>
    <property type="match status" value="1"/>
</dbReference>
<comment type="subcellular location">
    <subcellularLocation>
        <location evidence="1">Membrane</location>
        <topology evidence="1">Multi-pass membrane protein</topology>
    </subcellularLocation>
</comment>
<dbReference type="EMBL" id="LFMY01000017">
    <property type="protein sequence ID" value="OKL55821.1"/>
    <property type="molecule type" value="Genomic_DNA"/>
</dbReference>
<evidence type="ECO:0000313" key="8">
    <source>
        <dbReference type="EMBL" id="OKL55821.1"/>
    </source>
</evidence>
<evidence type="ECO:0000256" key="1">
    <source>
        <dbReference type="ARBA" id="ARBA00004141"/>
    </source>
</evidence>
<feature type="compositionally biased region" description="Basic and acidic residues" evidence="5">
    <location>
        <begin position="1"/>
        <end position="16"/>
    </location>
</feature>
<dbReference type="Pfam" id="PF07690">
    <property type="entry name" value="MFS_1"/>
    <property type="match status" value="1"/>
</dbReference>
<keyword evidence="2 6" id="KW-0812">Transmembrane</keyword>
<feature type="transmembrane region" description="Helical" evidence="6">
    <location>
        <begin position="428"/>
        <end position="450"/>
    </location>
</feature>
<dbReference type="AlphaFoldDB" id="A0A225A5T8"/>
<dbReference type="InterPro" id="IPR036259">
    <property type="entry name" value="MFS_trans_sf"/>
</dbReference>
<dbReference type="SUPFAM" id="SSF103473">
    <property type="entry name" value="MFS general substrate transporter"/>
    <property type="match status" value="1"/>
</dbReference>
<dbReference type="InterPro" id="IPR011701">
    <property type="entry name" value="MFS"/>
</dbReference>
<evidence type="ECO:0000256" key="2">
    <source>
        <dbReference type="ARBA" id="ARBA00022692"/>
    </source>
</evidence>
<evidence type="ECO:0000256" key="3">
    <source>
        <dbReference type="ARBA" id="ARBA00022989"/>
    </source>
</evidence>
<feature type="region of interest" description="Disordered" evidence="5">
    <location>
        <begin position="1"/>
        <end position="21"/>
    </location>
</feature>
<dbReference type="Gene3D" id="1.20.1250.20">
    <property type="entry name" value="MFS general substrate transporter like domains"/>
    <property type="match status" value="1"/>
</dbReference>
<dbReference type="STRING" id="1441469.A0A225A5T8"/>
<dbReference type="PROSITE" id="PS50850">
    <property type="entry name" value="MFS"/>
    <property type="match status" value="1"/>
</dbReference>
<dbReference type="OrthoDB" id="2533084at2759"/>
<name>A0A225A5T8_TALAT</name>
<proteinExistence type="predicted"/>
<comment type="caution">
    <text evidence="8">The sequence shown here is derived from an EMBL/GenBank/DDBJ whole genome shotgun (WGS) entry which is preliminary data.</text>
</comment>
<protein>
    <recommendedName>
        <fullName evidence="7">Major facilitator superfamily (MFS) profile domain-containing protein</fullName>
    </recommendedName>
</protein>
<evidence type="ECO:0000256" key="4">
    <source>
        <dbReference type="ARBA" id="ARBA00023136"/>
    </source>
</evidence>
<feature type="transmembrane region" description="Helical" evidence="6">
    <location>
        <begin position="290"/>
        <end position="314"/>
    </location>
</feature>
<feature type="transmembrane region" description="Helical" evidence="6">
    <location>
        <begin position="457"/>
        <end position="479"/>
    </location>
</feature>
<feature type="transmembrane region" description="Helical" evidence="6">
    <location>
        <begin position="70"/>
        <end position="92"/>
    </location>
</feature>
<evidence type="ECO:0000313" key="9">
    <source>
        <dbReference type="Proteomes" id="UP000214365"/>
    </source>
</evidence>
<accession>A0A225A5T8</accession>
<dbReference type="FunFam" id="1.20.1250.20:FF:000318">
    <property type="entry name" value="MFS multidrug transporter, putative"/>
    <property type="match status" value="1"/>
</dbReference>
<feature type="domain" description="Major facilitator superfamily (MFS) profile" evidence="7">
    <location>
        <begin position="69"/>
        <end position="518"/>
    </location>
</feature>
<feature type="transmembrane region" description="Helical" evidence="6">
    <location>
        <begin position="491"/>
        <end position="513"/>
    </location>
</feature>
<keyword evidence="4 6" id="KW-0472">Membrane</keyword>
<feature type="transmembrane region" description="Helical" evidence="6">
    <location>
        <begin position="223"/>
        <end position="242"/>
    </location>
</feature>
<dbReference type="PANTHER" id="PTHR23502">
    <property type="entry name" value="MAJOR FACILITATOR SUPERFAMILY"/>
    <property type="match status" value="1"/>
</dbReference>
<dbReference type="GeneID" id="31008570"/>
<keyword evidence="9" id="KW-1185">Reference proteome</keyword>
<feature type="transmembrane region" description="Helical" evidence="6">
    <location>
        <begin position="334"/>
        <end position="354"/>
    </location>
</feature>
<dbReference type="GO" id="GO:0005886">
    <property type="term" value="C:plasma membrane"/>
    <property type="evidence" value="ECO:0007669"/>
    <property type="project" value="TreeGrafter"/>
</dbReference>
<dbReference type="RefSeq" id="XP_020115942.1">
    <property type="nucleotide sequence ID" value="XM_020263855.1"/>
</dbReference>
<organism evidence="8 9">
    <name type="scientific">Talaromyces atroroseus</name>
    <dbReference type="NCBI Taxonomy" id="1441469"/>
    <lineage>
        <taxon>Eukaryota</taxon>
        <taxon>Fungi</taxon>
        <taxon>Dikarya</taxon>
        <taxon>Ascomycota</taxon>
        <taxon>Pezizomycotina</taxon>
        <taxon>Eurotiomycetes</taxon>
        <taxon>Eurotiomycetidae</taxon>
        <taxon>Eurotiales</taxon>
        <taxon>Trichocomaceae</taxon>
        <taxon>Talaromyces</taxon>
        <taxon>Talaromyces sect. Trachyspermi</taxon>
    </lineage>
</organism>
<feature type="transmembrane region" description="Helical" evidence="6">
    <location>
        <begin position="194"/>
        <end position="217"/>
    </location>
</feature>